<evidence type="ECO:0000313" key="2">
    <source>
        <dbReference type="EMBL" id="VAW15445.1"/>
    </source>
</evidence>
<gene>
    <name evidence="2" type="ORF">MNBD_ALPHA12-455</name>
</gene>
<organism evidence="2">
    <name type="scientific">hydrothermal vent metagenome</name>
    <dbReference type="NCBI Taxonomy" id="652676"/>
    <lineage>
        <taxon>unclassified sequences</taxon>
        <taxon>metagenomes</taxon>
        <taxon>ecological metagenomes</taxon>
    </lineage>
</organism>
<sequence length="20" mass="2422">MKDGQPRDRGQPNKHRIEMK</sequence>
<protein>
    <submittedName>
        <fullName evidence="2">Uncharacterized protein</fullName>
    </submittedName>
</protein>
<name>A0A3B0TAH5_9ZZZZ</name>
<dbReference type="AlphaFoldDB" id="A0A3B0TAH5"/>
<accession>A0A3B0TAH5</accession>
<feature type="non-terminal residue" evidence="2">
    <location>
        <position position="20"/>
    </location>
</feature>
<proteinExistence type="predicted"/>
<reference evidence="2" key="1">
    <citation type="submission" date="2018-06" db="EMBL/GenBank/DDBJ databases">
        <authorList>
            <person name="Zhirakovskaya E."/>
        </authorList>
    </citation>
    <scope>NUCLEOTIDE SEQUENCE</scope>
</reference>
<evidence type="ECO:0000256" key="1">
    <source>
        <dbReference type="SAM" id="MobiDB-lite"/>
    </source>
</evidence>
<feature type="region of interest" description="Disordered" evidence="1">
    <location>
        <begin position="1"/>
        <end position="20"/>
    </location>
</feature>
<dbReference type="EMBL" id="UOEO01000032">
    <property type="protein sequence ID" value="VAW15445.1"/>
    <property type="molecule type" value="Genomic_DNA"/>
</dbReference>